<evidence type="ECO:0000256" key="8">
    <source>
        <dbReference type="ARBA" id="ARBA00022798"/>
    </source>
</evidence>
<gene>
    <name evidence="15" type="ORF">CTAYLR_007780</name>
</gene>
<keyword evidence="10 14" id="KW-1133">Transmembrane helix</keyword>
<evidence type="ECO:0000256" key="4">
    <source>
        <dbReference type="ARBA" id="ARBA00005420"/>
    </source>
</evidence>
<feature type="transmembrane region" description="Helical" evidence="14">
    <location>
        <begin position="162"/>
        <end position="185"/>
    </location>
</feature>
<keyword evidence="16" id="KW-1185">Reference proteome</keyword>
<keyword evidence="6 14" id="KW-0808">Transferase</keyword>
<evidence type="ECO:0000313" key="16">
    <source>
        <dbReference type="Proteomes" id="UP001230188"/>
    </source>
</evidence>
<protein>
    <recommendedName>
        <fullName evidence="14">Acyltransferase</fullName>
        <ecNumber evidence="14">2.3.1.-</ecNumber>
    </recommendedName>
</protein>
<evidence type="ECO:0000256" key="12">
    <source>
        <dbReference type="ARBA" id="ARBA00023136"/>
    </source>
</evidence>
<keyword evidence="12 14" id="KW-0472">Membrane</keyword>
<evidence type="ECO:0000256" key="9">
    <source>
        <dbReference type="ARBA" id="ARBA00022824"/>
    </source>
</evidence>
<keyword evidence="5" id="KW-0444">Lipid biosynthesis</keyword>
<dbReference type="InterPro" id="IPR007130">
    <property type="entry name" value="DAGAT"/>
</dbReference>
<dbReference type="GO" id="GO:0006071">
    <property type="term" value="P:glycerol metabolic process"/>
    <property type="evidence" value="ECO:0007669"/>
    <property type="project" value="UniProtKB-KW"/>
</dbReference>
<evidence type="ECO:0000256" key="10">
    <source>
        <dbReference type="ARBA" id="ARBA00022989"/>
    </source>
</evidence>
<evidence type="ECO:0000256" key="6">
    <source>
        <dbReference type="ARBA" id="ARBA00022679"/>
    </source>
</evidence>
<dbReference type="GO" id="GO:0005789">
    <property type="term" value="C:endoplasmic reticulum membrane"/>
    <property type="evidence" value="ECO:0007669"/>
    <property type="project" value="UniProtKB-SubCell"/>
</dbReference>
<dbReference type="EMBL" id="JAQMWT010000102">
    <property type="protein sequence ID" value="KAJ8610482.1"/>
    <property type="molecule type" value="Genomic_DNA"/>
</dbReference>
<keyword evidence="13" id="KW-0012">Acyltransferase</keyword>
<evidence type="ECO:0000256" key="3">
    <source>
        <dbReference type="ARBA" id="ARBA00005189"/>
    </source>
</evidence>
<dbReference type="AlphaFoldDB" id="A0AAD7XLX6"/>
<keyword evidence="11" id="KW-0443">Lipid metabolism</keyword>
<dbReference type="CDD" id="cd07987">
    <property type="entry name" value="LPLAT_MGAT-like"/>
    <property type="match status" value="1"/>
</dbReference>
<accession>A0AAD7XLX6</accession>
<comment type="subcellular location">
    <subcellularLocation>
        <location evidence="1 14">Endoplasmic reticulum membrane</location>
        <topology evidence="1 14">Multi-pass membrane protein</topology>
    </subcellularLocation>
</comment>
<comment type="pathway">
    <text evidence="2">Glycerolipid metabolism; triacylglycerol biosynthesis.</text>
</comment>
<sequence length="348" mass="38102">MRWWVFAVPSRAISAAQLACAAAFHVVLRQAPEVEATLAALTVGGLFGVAIAWVGIIYGFAPSGRVVVGLGAWYFMGVLLDKRPRTPPRPRELSRFEAMAEAFYAASFRYFPMTLSVAAETKAVMTNKLVFAVHPHGIHCFPLNMFGFRSSPLRREFPELRCVGLAATVIFLLPGIREIFMWMGYVDASRQVARRALDAGNSIYVCTGGERESMVAKPGVDVVVLKARKGFVRLALAAGADIVPVFGFGNADLFPTYGFAQAARDWLQATLSIALPIFHGRFVVTPLPYRKPLHVALGPPVLLPKPPPNAPADWPPPKVVDEAHARYVDAVKLLHKKHAHPGRMLEII</sequence>
<evidence type="ECO:0000256" key="5">
    <source>
        <dbReference type="ARBA" id="ARBA00022516"/>
    </source>
</evidence>
<keyword evidence="9 14" id="KW-0256">Endoplasmic reticulum</keyword>
<keyword evidence="7 14" id="KW-0812">Transmembrane</keyword>
<dbReference type="EC" id="2.3.1.-" evidence="14"/>
<dbReference type="PANTHER" id="PTHR12317:SF0">
    <property type="entry name" value="ACYLTRANSFERASE"/>
    <property type="match status" value="1"/>
</dbReference>
<feature type="transmembrane region" description="Helical" evidence="14">
    <location>
        <begin position="39"/>
        <end position="61"/>
    </location>
</feature>
<organism evidence="15 16">
    <name type="scientific">Chrysophaeum taylorii</name>
    <dbReference type="NCBI Taxonomy" id="2483200"/>
    <lineage>
        <taxon>Eukaryota</taxon>
        <taxon>Sar</taxon>
        <taxon>Stramenopiles</taxon>
        <taxon>Ochrophyta</taxon>
        <taxon>Pelagophyceae</taxon>
        <taxon>Pelagomonadales</taxon>
        <taxon>Pelagomonadaceae</taxon>
        <taxon>Chrysophaeum</taxon>
    </lineage>
</organism>
<evidence type="ECO:0000256" key="1">
    <source>
        <dbReference type="ARBA" id="ARBA00004477"/>
    </source>
</evidence>
<comment type="caution">
    <text evidence="15">The sequence shown here is derived from an EMBL/GenBank/DDBJ whole genome shotgun (WGS) entry which is preliminary data.</text>
</comment>
<keyword evidence="8" id="KW-0319">Glycerol metabolism</keyword>
<dbReference type="Pfam" id="PF03982">
    <property type="entry name" value="DAGAT"/>
    <property type="match status" value="1"/>
</dbReference>
<comment type="similarity">
    <text evidence="4 14">Belongs to the diacylglycerol acyltransferase family.</text>
</comment>
<evidence type="ECO:0000256" key="11">
    <source>
        <dbReference type="ARBA" id="ARBA00023098"/>
    </source>
</evidence>
<dbReference type="GO" id="GO:0004144">
    <property type="term" value="F:diacylglycerol O-acyltransferase activity"/>
    <property type="evidence" value="ECO:0007669"/>
    <property type="project" value="TreeGrafter"/>
</dbReference>
<evidence type="ECO:0000313" key="15">
    <source>
        <dbReference type="EMBL" id="KAJ8610482.1"/>
    </source>
</evidence>
<proteinExistence type="inferred from homology"/>
<reference evidence="15" key="1">
    <citation type="submission" date="2023-01" db="EMBL/GenBank/DDBJ databases">
        <title>Metagenome sequencing of chrysophaentin producing Chrysophaeum taylorii.</title>
        <authorList>
            <person name="Davison J."/>
            <person name="Bewley C."/>
        </authorList>
    </citation>
    <scope>NUCLEOTIDE SEQUENCE</scope>
    <source>
        <strain evidence="15">NIES-1699</strain>
    </source>
</reference>
<dbReference type="PANTHER" id="PTHR12317">
    <property type="entry name" value="DIACYLGLYCEROL O-ACYLTRANSFERASE"/>
    <property type="match status" value="1"/>
</dbReference>
<evidence type="ECO:0000256" key="7">
    <source>
        <dbReference type="ARBA" id="ARBA00022692"/>
    </source>
</evidence>
<comment type="pathway">
    <text evidence="3">Lipid metabolism.</text>
</comment>
<dbReference type="Proteomes" id="UP001230188">
    <property type="component" value="Unassembled WGS sequence"/>
</dbReference>
<evidence type="ECO:0000256" key="2">
    <source>
        <dbReference type="ARBA" id="ARBA00004771"/>
    </source>
</evidence>
<evidence type="ECO:0000256" key="14">
    <source>
        <dbReference type="RuleBase" id="RU367023"/>
    </source>
</evidence>
<dbReference type="GO" id="GO:0019432">
    <property type="term" value="P:triglyceride biosynthetic process"/>
    <property type="evidence" value="ECO:0007669"/>
    <property type="project" value="TreeGrafter"/>
</dbReference>
<name>A0AAD7XLX6_9STRA</name>
<evidence type="ECO:0000256" key="13">
    <source>
        <dbReference type="ARBA" id="ARBA00023315"/>
    </source>
</evidence>